<organism evidence="2 3">
    <name type="scientific">Pseudazoarcus pumilus</name>
    <dbReference type="NCBI Taxonomy" id="2067960"/>
    <lineage>
        <taxon>Bacteria</taxon>
        <taxon>Pseudomonadati</taxon>
        <taxon>Pseudomonadota</taxon>
        <taxon>Betaproteobacteria</taxon>
        <taxon>Rhodocyclales</taxon>
        <taxon>Zoogloeaceae</taxon>
        <taxon>Pseudazoarcus</taxon>
    </lineage>
</organism>
<dbReference type="InterPro" id="IPR052340">
    <property type="entry name" value="RNase_Y/CdgJ"/>
</dbReference>
<gene>
    <name evidence="2" type="ORF">C0099_08385</name>
</gene>
<dbReference type="SUPFAM" id="SSF109604">
    <property type="entry name" value="HD-domain/PDEase-like"/>
    <property type="match status" value="1"/>
</dbReference>
<dbReference type="RefSeq" id="WP_102247016.1">
    <property type="nucleotide sequence ID" value="NZ_CP025682.1"/>
</dbReference>
<reference evidence="2 3" key="1">
    <citation type="submission" date="2018-01" db="EMBL/GenBank/DDBJ databases">
        <authorList>
            <person name="Fu G.-Y."/>
        </authorList>
    </citation>
    <scope>NUCLEOTIDE SEQUENCE [LARGE SCALE GENOMIC DNA]</scope>
    <source>
        <strain evidence="2 3">SY39</strain>
    </source>
</reference>
<keyword evidence="3" id="KW-1185">Reference proteome</keyword>
<dbReference type="PANTHER" id="PTHR33525:SF4">
    <property type="entry name" value="CYCLIC DI-GMP PHOSPHODIESTERASE CDGJ"/>
    <property type="match status" value="1"/>
</dbReference>
<protein>
    <submittedName>
        <fullName evidence="2">Signal transduction protein</fullName>
    </submittedName>
</protein>
<name>A0A2I6S6Q9_9RHOO</name>
<dbReference type="InterPro" id="IPR014408">
    <property type="entry name" value="dGMP_Pdiesterase_EAL/HD-GYP"/>
</dbReference>
<dbReference type="Proteomes" id="UP000242205">
    <property type="component" value="Chromosome"/>
</dbReference>
<dbReference type="OrthoDB" id="9804751at2"/>
<accession>A0A2I6S6Q9</accession>
<dbReference type="AlphaFoldDB" id="A0A2I6S6Q9"/>
<dbReference type="Pfam" id="PF08668">
    <property type="entry name" value="HDOD"/>
    <property type="match status" value="1"/>
</dbReference>
<evidence type="ECO:0000313" key="2">
    <source>
        <dbReference type="EMBL" id="AUN94950.1"/>
    </source>
</evidence>
<evidence type="ECO:0000259" key="1">
    <source>
        <dbReference type="PROSITE" id="PS51833"/>
    </source>
</evidence>
<feature type="domain" description="HDOD" evidence="1">
    <location>
        <begin position="249"/>
        <end position="432"/>
    </location>
</feature>
<dbReference type="PROSITE" id="PS51833">
    <property type="entry name" value="HDOD"/>
    <property type="match status" value="1"/>
</dbReference>
<dbReference type="EMBL" id="CP025682">
    <property type="protein sequence ID" value="AUN94950.1"/>
    <property type="molecule type" value="Genomic_DNA"/>
</dbReference>
<dbReference type="PANTHER" id="PTHR33525">
    <property type="match status" value="1"/>
</dbReference>
<proteinExistence type="predicted"/>
<dbReference type="Gene3D" id="1.10.3210.10">
    <property type="entry name" value="Hypothetical protein af1432"/>
    <property type="match status" value="1"/>
</dbReference>
<sequence length="451" mass="49559">MGLFDALLKWFGLRRESPREDGFTTLNHRAPLRSEETAGRMPEGALLCREAVLGRDQRVAGYRFQLRESTRNRIRRSSRIVHHVYAEVLVGGLVQSDIPCLLGHRLAFVEVPDSFLSHASLQRLPSDNTVIVAVALEDPADAPSGRELIDAITMLRSAGYRTGLRSECAQDVPQGLVGLLDHVLVSGTDFDPVACEQLLTSLRAMPHPPACVATDLATLDDFQYFHALGAQCFHGPFVSRREQWEQTELSPDLVQARPLLAALQRDAADAEIVALTKRNPAVALRLLRYANSAASGVERRIDSIEQALQLVGRARLARWVTMVLFAGHPDHGRSAAALEAALVRARMLELLGQHAGRDAETLFLVGLLSLVDVVFRTDIGRALDVLAVSDEIREAIVERRGRLYAPLALACAWEDGEVDEVTARAAECGIGPQQAADLHLQALRWALQVRN</sequence>
<dbReference type="KEGG" id="atw:C0099_08385"/>
<evidence type="ECO:0000313" key="3">
    <source>
        <dbReference type="Proteomes" id="UP000242205"/>
    </source>
</evidence>
<dbReference type="InterPro" id="IPR013976">
    <property type="entry name" value="HDOD"/>
</dbReference>
<dbReference type="PIRSF" id="PIRSF003180">
    <property type="entry name" value="DiGMPpdiest_YuxH"/>
    <property type="match status" value="1"/>
</dbReference>